<evidence type="ECO:0000313" key="4">
    <source>
        <dbReference type="Proteomes" id="UP001519349"/>
    </source>
</evidence>
<comment type="caution">
    <text evidence="3">The sequence shown here is derived from an EMBL/GenBank/DDBJ whole genome shotgun (WGS) entry which is preliminary data.</text>
</comment>
<evidence type="ECO:0000256" key="1">
    <source>
        <dbReference type="PROSITE-ProRule" id="PRU00182"/>
    </source>
</evidence>
<dbReference type="Proteomes" id="UP001519349">
    <property type="component" value="Unassembled WGS sequence"/>
</dbReference>
<sequence>MEYTLFDDYITLQALLKELGIIQSGGAAKVFLSDNKVFFNGQLESRRGKKIRIADTVAIPDQGIEIAVVAPNQTERLEHEKELAEKKRVAELVKSMNKEVKKTKTAAANQSRKNKRADKKSPVRFPGT</sequence>
<dbReference type="EMBL" id="QFAY01000004">
    <property type="protein sequence ID" value="MBP2620243.1"/>
    <property type="molecule type" value="Genomic_DNA"/>
</dbReference>
<dbReference type="PROSITE" id="PS50889">
    <property type="entry name" value="S4"/>
    <property type="match status" value="1"/>
</dbReference>
<reference evidence="3 4" key="1">
    <citation type="submission" date="2018-05" db="EMBL/GenBank/DDBJ databases">
        <title>Draft genome sequence of Streptococcus panodentis CCUG 70867T.</title>
        <authorList>
            <person name="Salva-Serra F."/>
            <person name="Mendez V."/>
            <person name="Jaen-Luchoro D."/>
            <person name="Gonzales-Siles L."/>
            <person name="Karlsson R."/>
            <person name="Engstrom-Jakobsson H."/>
            <person name="Busquets A."/>
            <person name="Gomila M."/>
            <person name="Pineiro-Iglesias B."/>
            <person name="Bennasar-Figueras A."/>
            <person name="Seeger M."/>
            <person name="Moore E."/>
        </authorList>
    </citation>
    <scope>NUCLEOTIDE SEQUENCE [LARGE SCALE GENOMIC DNA]</scope>
    <source>
        <strain evidence="3 4">CCUG 70867</strain>
    </source>
</reference>
<name>A0ABS5AUJ7_9STRE</name>
<dbReference type="InterPro" id="IPR014330">
    <property type="entry name" value="RNA-bd_S4-rel_YaaA"/>
</dbReference>
<feature type="region of interest" description="Disordered" evidence="2">
    <location>
        <begin position="97"/>
        <end position="128"/>
    </location>
</feature>
<keyword evidence="1" id="KW-0694">RNA-binding</keyword>
<evidence type="ECO:0000313" key="3">
    <source>
        <dbReference type="EMBL" id="MBP2620243.1"/>
    </source>
</evidence>
<dbReference type="RefSeq" id="WP_209550796.1">
    <property type="nucleotide sequence ID" value="NZ_QFAY01000004.1"/>
</dbReference>
<dbReference type="NCBIfam" id="TIGR02988">
    <property type="entry name" value="YaaA_near_RecF"/>
    <property type="match status" value="1"/>
</dbReference>
<gene>
    <name evidence="3" type="primary">yaaA</name>
    <name evidence="3" type="ORF">DHL47_02640</name>
</gene>
<organism evidence="3 4">
    <name type="scientific">Streptococcus panodentis</name>
    <dbReference type="NCBI Taxonomy" id="1581472"/>
    <lineage>
        <taxon>Bacteria</taxon>
        <taxon>Bacillati</taxon>
        <taxon>Bacillota</taxon>
        <taxon>Bacilli</taxon>
        <taxon>Lactobacillales</taxon>
        <taxon>Streptococcaceae</taxon>
        <taxon>Streptococcus</taxon>
    </lineage>
</organism>
<keyword evidence="4" id="KW-1185">Reference proteome</keyword>
<dbReference type="Gene3D" id="3.10.290.10">
    <property type="entry name" value="RNA-binding S4 domain"/>
    <property type="match status" value="1"/>
</dbReference>
<evidence type="ECO:0000256" key="2">
    <source>
        <dbReference type="SAM" id="MobiDB-lite"/>
    </source>
</evidence>
<dbReference type="InterPro" id="IPR036986">
    <property type="entry name" value="S4_RNA-bd_sf"/>
</dbReference>
<dbReference type="SUPFAM" id="SSF55174">
    <property type="entry name" value="Alpha-L RNA-binding motif"/>
    <property type="match status" value="1"/>
</dbReference>
<accession>A0ABS5AUJ7</accession>
<dbReference type="Pfam" id="PF13275">
    <property type="entry name" value="S4_2"/>
    <property type="match status" value="1"/>
</dbReference>
<protein>
    <submittedName>
        <fullName evidence="3">S4 domain-containing protein YaaA</fullName>
    </submittedName>
</protein>
<proteinExistence type="predicted"/>